<keyword evidence="4" id="KW-1185">Reference proteome</keyword>
<organism evidence="3 4">
    <name type="scientific">Streptosporangium amethystogenes subsp. fukuiense</name>
    <dbReference type="NCBI Taxonomy" id="698418"/>
    <lineage>
        <taxon>Bacteria</taxon>
        <taxon>Bacillati</taxon>
        <taxon>Actinomycetota</taxon>
        <taxon>Actinomycetes</taxon>
        <taxon>Streptosporangiales</taxon>
        <taxon>Streptosporangiaceae</taxon>
        <taxon>Streptosporangium</taxon>
    </lineage>
</organism>
<evidence type="ECO:0000259" key="2">
    <source>
        <dbReference type="Pfam" id="PF12770"/>
    </source>
</evidence>
<dbReference type="InterPro" id="IPR011990">
    <property type="entry name" value="TPR-like_helical_dom_sf"/>
</dbReference>
<sequence>MRELLLAAIRRRILALPTTGDPGRLLGADALDEVRRLLELVGDVAGDMEVAHTVGMLYMFRWQSLSGGKDDDDMRTAVILLAQVHRVAPDRVPEPLRTYFRQNPSVVADVPKLGEDGPEQWTEQARHLLGRARRSGDPALAVEAVNLLRRALAATPPGHPDHVTGRANLGFALRTLSGATGDPEPTREAISLFRQALAAAPPGHPDHGYVLAGLAICLQSLFWLAGDVDALTEGVQAYRSAVAATPPGHPEHARRLARLGAALQALFERTGNVDTLTEAVEAGRAAVTATPPGHPDRAGHLNELGVALRLSFQVTGDLGRVTEAVEAYREAIAATPRNAPHRGRGLRELGIALMALFIRTGNADALTEAVEANRDALAVTPPGDPDRAGYLRDLGSALMILFGRTGDTGTLTEAVEVCRAATAAVPSGNLRYAPCSMLLGNALRLRFERAGDLEDLREAVRANRDALAVTPPEHINHTAYLNTLGMTLLDLAKRTKDPDAEAEALELFRRSLAATPVEHAAYTAYSANLGAALGRMFERTGDMNTLGEAVRAYRDALATTSPEHPVHGEISLALGRALWSSFERTGDPDARREAGALFTRATASTASSVSTRFNAMRGTGVLAMAAGDATTALTTLENAVALLPQFSPRRLSRADREHGLGRAAWVAAEAASAAIGAGRPDRAVELLEQARGVLLAETMGARGDLSDLHAHAPEQAAEFVRLRDELDATDPSGFDPATGGPALPPMTSPGGEAVGETREEQARWAIRHLADRRRRLADEWEELLTRIREVPGLATFLLPPRIDDLRGQAADGPVAIVNVSNFRCDVLILTSDAGQPVKLVELPGITIGDVVEQVNRFQSALALTTGSPGERLRGQQQVRAVLSWLWDEITGPVLSELGLTGPVEVGGRWPRLWWCPVGEMAFLPLHAAGHHGAAPPDTGEDDLHDTPPTVMDRVVSSYTTTLRALRYARQAHRDSPGPDAGRGKGALIVAMPETPGALVSALPGARSEAQRLTELLPGSLLLTGPAADHDGVLAALPRHRIVHLACHGLSDANNPAAGRLLLYDHETRPLTVTALARLHLARADLAYLSACGTTETSQRLADQAVHITAAFQLVGYKHVIGTLWSINDRVAVTVADEVYTHLTDGGTTEPRSERAAHALHHAIRRLRDDYPASPTLWASHIHVGI</sequence>
<dbReference type="Pfam" id="PF12770">
    <property type="entry name" value="CHAT"/>
    <property type="match status" value="1"/>
</dbReference>
<accession>A0ABW2TDR9</accession>
<dbReference type="PANTHER" id="PTHR19959">
    <property type="entry name" value="KINESIN LIGHT CHAIN"/>
    <property type="match status" value="1"/>
</dbReference>
<evidence type="ECO:0000313" key="4">
    <source>
        <dbReference type="Proteomes" id="UP001596514"/>
    </source>
</evidence>
<comment type="caution">
    <text evidence="3">The sequence shown here is derived from an EMBL/GenBank/DDBJ whole genome shotgun (WGS) entry which is preliminary data.</text>
</comment>
<name>A0ABW2TDR9_9ACTN</name>
<dbReference type="InterPro" id="IPR024983">
    <property type="entry name" value="CHAT_dom"/>
</dbReference>
<protein>
    <submittedName>
        <fullName evidence="3">CHAT domain-containing protein</fullName>
    </submittedName>
</protein>
<dbReference type="Proteomes" id="UP001596514">
    <property type="component" value="Unassembled WGS sequence"/>
</dbReference>
<dbReference type="SUPFAM" id="SSF48452">
    <property type="entry name" value="TPR-like"/>
    <property type="match status" value="2"/>
</dbReference>
<dbReference type="RefSeq" id="WP_343974300.1">
    <property type="nucleotide sequence ID" value="NZ_BAAAGK010000120.1"/>
</dbReference>
<dbReference type="EMBL" id="JBHTEE010000001">
    <property type="protein sequence ID" value="MFC7606702.1"/>
    <property type="molecule type" value="Genomic_DNA"/>
</dbReference>
<feature type="domain" description="CHAT" evidence="2">
    <location>
        <begin position="880"/>
        <end position="1184"/>
    </location>
</feature>
<dbReference type="Gene3D" id="1.25.40.10">
    <property type="entry name" value="Tetratricopeptide repeat domain"/>
    <property type="match status" value="3"/>
</dbReference>
<evidence type="ECO:0000313" key="3">
    <source>
        <dbReference type="EMBL" id="MFC7606702.1"/>
    </source>
</evidence>
<feature type="region of interest" description="Disordered" evidence="1">
    <location>
        <begin position="728"/>
        <end position="758"/>
    </location>
</feature>
<gene>
    <name evidence="3" type="ORF">ACFQVD_42060</name>
</gene>
<evidence type="ECO:0000256" key="1">
    <source>
        <dbReference type="SAM" id="MobiDB-lite"/>
    </source>
</evidence>
<reference evidence="4" key="1">
    <citation type="journal article" date="2019" name="Int. J. Syst. Evol. Microbiol.">
        <title>The Global Catalogue of Microorganisms (GCM) 10K type strain sequencing project: providing services to taxonomists for standard genome sequencing and annotation.</title>
        <authorList>
            <consortium name="The Broad Institute Genomics Platform"/>
            <consortium name="The Broad Institute Genome Sequencing Center for Infectious Disease"/>
            <person name="Wu L."/>
            <person name="Ma J."/>
        </authorList>
    </citation>
    <scope>NUCLEOTIDE SEQUENCE [LARGE SCALE GENOMIC DNA]</scope>
    <source>
        <strain evidence="4">JCM 10083</strain>
    </source>
</reference>
<dbReference type="PANTHER" id="PTHR19959:SF119">
    <property type="entry name" value="FUNGAL LIPASE-LIKE DOMAIN-CONTAINING PROTEIN"/>
    <property type="match status" value="1"/>
</dbReference>
<proteinExistence type="predicted"/>